<proteinExistence type="predicted"/>
<dbReference type="InterPro" id="IPR051595">
    <property type="entry name" value="GH25_Enzymes"/>
</dbReference>
<dbReference type="AlphaFoldDB" id="A0A914CDR1"/>
<name>A0A914CDR1_9BILA</name>
<feature type="domain" description="MADF" evidence="2">
    <location>
        <begin position="156"/>
        <end position="245"/>
    </location>
</feature>
<evidence type="ECO:0000313" key="3">
    <source>
        <dbReference type="Proteomes" id="UP000887540"/>
    </source>
</evidence>
<accession>A0A914CDR1</accession>
<dbReference type="Gene3D" id="3.20.20.80">
    <property type="entry name" value="Glycosidases"/>
    <property type="match status" value="1"/>
</dbReference>
<evidence type="ECO:0000259" key="2">
    <source>
        <dbReference type="PROSITE" id="PS51029"/>
    </source>
</evidence>
<evidence type="ECO:0000256" key="1">
    <source>
        <dbReference type="SAM" id="MobiDB-lite"/>
    </source>
</evidence>
<organism evidence="3 4">
    <name type="scientific">Acrobeloides nanus</name>
    <dbReference type="NCBI Taxonomy" id="290746"/>
    <lineage>
        <taxon>Eukaryota</taxon>
        <taxon>Metazoa</taxon>
        <taxon>Ecdysozoa</taxon>
        <taxon>Nematoda</taxon>
        <taxon>Chromadorea</taxon>
        <taxon>Rhabditida</taxon>
        <taxon>Tylenchina</taxon>
        <taxon>Cephalobomorpha</taxon>
        <taxon>Cephaloboidea</taxon>
        <taxon>Cephalobidae</taxon>
        <taxon>Acrobeloides</taxon>
    </lineage>
</organism>
<dbReference type="InterPro" id="IPR017853">
    <property type="entry name" value="GH"/>
</dbReference>
<dbReference type="WBParaSite" id="ACRNAN_Path_915.g3519.t1">
    <property type="protein sequence ID" value="ACRNAN_Path_915.g3519.t1"/>
    <property type="gene ID" value="ACRNAN_Path_915.g3519"/>
</dbReference>
<dbReference type="PANTHER" id="PTHR23208:SF36">
    <property type="entry name" value="LYSOZYME-RELATED"/>
    <property type="match status" value="1"/>
</dbReference>
<feature type="region of interest" description="Disordered" evidence="1">
    <location>
        <begin position="326"/>
        <end position="349"/>
    </location>
</feature>
<feature type="compositionally biased region" description="Basic and acidic residues" evidence="1">
    <location>
        <begin position="328"/>
        <end position="348"/>
    </location>
</feature>
<protein>
    <submittedName>
        <fullName evidence="4">MADF domain-containing protein</fullName>
    </submittedName>
</protein>
<sequence length="439" mass="48992">MPTSFGALAVDTTANLSVSQWECLNQQGAKLMLGHIYKSSGTFDEVGFQNLYNAYTAGNYKGIDSFISPCVSGNCANGLNSGKDQANAILERITQIEQFHPFPWISVSRADGWSADPETNAAFLKDMVETVWININAVGIFTSYNDWMAIIGPKFPLISQYSKYLTYIAWNGKEDLTSGFSPFGGWTSYGDDMKLGNPLQTRVIWNRLVDKFRLEYRKSQPSGSGSVKTTWAYYEGLRFLESTREDSEIRTVTQQLNPCLSSTSNFQAESEIRTETQEFSPGFPSTSNFPAYELIDEEVFASQQIPLVKSHLSSFSAIGMKSSVSKTSLEKSRDKKGEKESMQQEKSGRAQLNMHYAKTMELELNLLSPASQDRMKWAIGQLLYLEKAGVTDYSITYNVQQSTQLQNVAPKGIISVQDTFQRTSITGSESVMPPNFSQL</sequence>
<evidence type="ECO:0000313" key="4">
    <source>
        <dbReference type="WBParaSite" id="ACRNAN_Path_915.g3519.t1"/>
    </source>
</evidence>
<keyword evidence="3" id="KW-1185">Reference proteome</keyword>
<reference evidence="4" key="1">
    <citation type="submission" date="2022-11" db="UniProtKB">
        <authorList>
            <consortium name="WormBaseParasite"/>
        </authorList>
    </citation>
    <scope>IDENTIFICATION</scope>
</reference>
<dbReference type="PROSITE" id="PS51029">
    <property type="entry name" value="MADF"/>
    <property type="match status" value="1"/>
</dbReference>
<dbReference type="Proteomes" id="UP000887540">
    <property type="component" value="Unplaced"/>
</dbReference>
<dbReference type="InterPro" id="IPR006578">
    <property type="entry name" value="MADF-dom"/>
</dbReference>
<dbReference type="PANTHER" id="PTHR23208">
    <property type="entry name" value="LYSOZYME PROTEIN"/>
    <property type="match status" value="1"/>
</dbReference>
<dbReference type="SUPFAM" id="SSF51445">
    <property type="entry name" value="(Trans)glycosidases"/>
    <property type="match status" value="1"/>
</dbReference>